<reference evidence="2" key="1">
    <citation type="journal article" date="2007" name="Nature">
        <title>The grapevine genome sequence suggests ancestral hexaploidization in major angiosperm phyla.</title>
        <authorList>
            <consortium name="The French-Italian Public Consortium for Grapevine Genome Characterization."/>
            <person name="Jaillon O."/>
            <person name="Aury J.-M."/>
            <person name="Noel B."/>
            <person name="Policriti A."/>
            <person name="Clepet C."/>
            <person name="Casagrande A."/>
            <person name="Choisne N."/>
            <person name="Aubourg S."/>
            <person name="Vitulo N."/>
            <person name="Jubin C."/>
            <person name="Vezzi A."/>
            <person name="Legeai F."/>
            <person name="Hugueney P."/>
            <person name="Dasilva C."/>
            <person name="Horner D."/>
            <person name="Mica E."/>
            <person name="Jublot D."/>
            <person name="Poulain J."/>
            <person name="Bruyere C."/>
            <person name="Billault A."/>
            <person name="Segurens B."/>
            <person name="Gouyvenoux M."/>
            <person name="Ugarte E."/>
            <person name="Cattonaro F."/>
            <person name="Anthouard V."/>
            <person name="Vico V."/>
            <person name="Del Fabbro C."/>
            <person name="Alaux M."/>
            <person name="Di Gaspero G."/>
            <person name="Dumas V."/>
            <person name="Felice N."/>
            <person name="Paillard S."/>
            <person name="Juman I."/>
            <person name="Moroldo M."/>
            <person name="Scalabrin S."/>
            <person name="Canaguier A."/>
            <person name="Le Clainche I."/>
            <person name="Malacrida G."/>
            <person name="Durand E."/>
            <person name="Pesole G."/>
            <person name="Laucou V."/>
            <person name="Chatelet P."/>
            <person name="Merdinoglu D."/>
            <person name="Delledonne M."/>
            <person name="Pezzotti M."/>
            <person name="Lecharny A."/>
            <person name="Scarpelli C."/>
            <person name="Artiguenave F."/>
            <person name="Pe M.E."/>
            <person name="Valle G."/>
            <person name="Morgante M."/>
            <person name="Caboche M."/>
            <person name="Adam-Blondon A.-F."/>
            <person name="Weissenbach J."/>
            <person name="Quetier F."/>
            <person name="Wincker P."/>
        </authorList>
    </citation>
    <scope>NUCLEOTIDE SEQUENCE [LARGE SCALE GENOMIC DNA]</scope>
    <source>
        <strain evidence="2">cv. Pinot noir / PN40024</strain>
    </source>
</reference>
<dbReference type="Proteomes" id="UP000009183">
    <property type="component" value="Chromosome 1"/>
</dbReference>
<name>D7TNG8_VITVI</name>
<proteinExistence type="predicted"/>
<evidence type="ECO:0000313" key="2">
    <source>
        <dbReference type="Proteomes" id="UP000009183"/>
    </source>
</evidence>
<dbReference type="HOGENOM" id="CLU_3435177_0_0_1"/>
<sequence length="14" mass="1671">MVRRLAWEPLVLMG</sequence>
<protein>
    <submittedName>
        <fullName evidence="1">Uncharacterized protein</fullName>
    </submittedName>
</protein>
<evidence type="ECO:0000313" key="1">
    <source>
        <dbReference type="EMBL" id="CBI32041.3"/>
    </source>
</evidence>
<accession>D7TNG8</accession>
<dbReference type="InParanoid" id="D7TNG8"/>
<dbReference type="EMBL" id="FN596002">
    <property type="protein sequence ID" value="CBI32041.3"/>
    <property type="molecule type" value="Genomic_DNA"/>
</dbReference>
<gene>
    <name evidence="1" type="ordered locus">VIT_01s0026g01310</name>
</gene>
<organism evidence="1 2">
    <name type="scientific">Vitis vinifera</name>
    <name type="common">Grape</name>
    <dbReference type="NCBI Taxonomy" id="29760"/>
    <lineage>
        <taxon>Eukaryota</taxon>
        <taxon>Viridiplantae</taxon>
        <taxon>Streptophyta</taxon>
        <taxon>Embryophyta</taxon>
        <taxon>Tracheophyta</taxon>
        <taxon>Spermatophyta</taxon>
        <taxon>Magnoliopsida</taxon>
        <taxon>eudicotyledons</taxon>
        <taxon>Gunneridae</taxon>
        <taxon>Pentapetalae</taxon>
        <taxon>rosids</taxon>
        <taxon>Vitales</taxon>
        <taxon>Vitaceae</taxon>
        <taxon>Viteae</taxon>
        <taxon>Vitis</taxon>
    </lineage>
</organism>
<keyword evidence="2" id="KW-1185">Reference proteome</keyword>